<feature type="compositionally biased region" description="Acidic residues" evidence="1">
    <location>
        <begin position="562"/>
        <end position="593"/>
    </location>
</feature>
<dbReference type="EMBL" id="JABBWD010000010">
    <property type="protein sequence ID" value="KAG1779886.1"/>
    <property type="molecule type" value="Genomic_DNA"/>
</dbReference>
<dbReference type="Proteomes" id="UP000714275">
    <property type="component" value="Unassembled WGS sequence"/>
</dbReference>
<dbReference type="Pfam" id="PF18758">
    <property type="entry name" value="KDZ"/>
    <property type="match status" value="1"/>
</dbReference>
<feature type="region of interest" description="Disordered" evidence="1">
    <location>
        <begin position="562"/>
        <end position="597"/>
    </location>
</feature>
<proteinExistence type="predicted"/>
<reference evidence="2" key="1">
    <citation type="journal article" date="2020" name="New Phytol.">
        <title>Comparative genomics reveals dynamic genome evolution in host specialist ectomycorrhizal fungi.</title>
        <authorList>
            <person name="Lofgren L.A."/>
            <person name="Nguyen N.H."/>
            <person name="Vilgalys R."/>
            <person name="Ruytinx J."/>
            <person name="Liao H.L."/>
            <person name="Branco S."/>
            <person name="Kuo A."/>
            <person name="LaButti K."/>
            <person name="Lipzen A."/>
            <person name="Andreopoulos W."/>
            <person name="Pangilinan J."/>
            <person name="Riley R."/>
            <person name="Hundley H."/>
            <person name="Na H."/>
            <person name="Barry K."/>
            <person name="Grigoriev I.V."/>
            <person name="Stajich J.E."/>
            <person name="Kennedy P.G."/>
        </authorList>
    </citation>
    <scope>NUCLEOTIDE SEQUENCE</scope>
    <source>
        <strain evidence="2">DOB743</strain>
    </source>
</reference>
<protein>
    <recommendedName>
        <fullName evidence="4">CxC2-like cysteine cluster KDZ transposase-associated domain-containing protein</fullName>
    </recommendedName>
</protein>
<evidence type="ECO:0000313" key="3">
    <source>
        <dbReference type="Proteomes" id="UP000714275"/>
    </source>
</evidence>
<dbReference type="InterPro" id="IPR040521">
    <property type="entry name" value="KDZ"/>
</dbReference>
<evidence type="ECO:0008006" key="4">
    <source>
        <dbReference type="Google" id="ProtNLM"/>
    </source>
</evidence>
<sequence>MVKSKAKEVTPHGTVHLVKWVRKQTTRGWKLRTQDYLDILLEQDAPPPDHHQSMEWRFLRKEHPDQDRGPDSPWPWRATLPPPQLGCTRRRGDVFTEADYAANAEDLLEVANIAVVDTLGVHIMPIWFCQCPDAQTQDEQTFEMDTFTFALLNDFILDNLECGTLAMNYYSKLWRITSSAFPHLVPDRYWELMRVARQWRQLKLLEWNGFGHNRGDLKDRELALFCPGCPQLGINVILLTEYDDARPGWLYAAHWYWMAHLALARDSAEHSECNNHRAVNQANTSRHKLEVTGIRGCACARHGCFVPNSMVDFQKGERQMNMDYTLCNALGHNTDGLAWALTFYDVKLVDESFHLIIPLGMDIIPGIRLWHVHGHQDKCFVRYASNFIEGAARIDGEIMETLWAPLNVISSSASGMSTPHRQECLDYQMNDCNFMKMIRMGLFLSRKYKEAKQGVIENPDMVDQWEIQERTAQASRINDPSALDVYDIQLHKGARPQLGAATWIASGITIEEMQIDLAIEMQKMGRHSTETQTLEIGRRRIRLQHTIDKFITGAARYLGQDFDEDDGIPDMDINFIDDEPDANDDDEDSEDDLTPGRNRCEELGIGGLVRQEIMLREGQANDMLHAIRVHLADKAVLFRTTVRPAKSQATTTRGWSQVHSVERVINLNSTIYKKCRAQPSNLGAGQLLEKYRELLKSDLKATLAVADPSAQGQRNSTLPWFWSLDVQGNSVSNDWMNKWHTKNMVSRWFISAALFNPWPQMIVVLNPESGGYLLLPDLSRRKGGSDPLLTNLRALRDDLEEFGDHLQTWLLKKTDEGRLALEAMAQLEGPVDALHDAMAASQQLLDSGRMQEDEE</sequence>
<evidence type="ECO:0000313" key="2">
    <source>
        <dbReference type="EMBL" id="KAG1779886.1"/>
    </source>
</evidence>
<organism evidence="2 3">
    <name type="scientific">Suillus placidus</name>
    <dbReference type="NCBI Taxonomy" id="48579"/>
    <lineage>
        <taxon>Eukaryota</taxon>
        <taxon>Fungi</taxon>
        <taxon>Dikarya</taxon>
        <taxon>Basidiomycota</taxon>
        <taxon>Agaricomycotina</taxon>
        <taxon>Agaricomycetes</taxon>
        <taxon>Agaricomycetidae</taxon>
        <taxon>Boletales</taxon>
        <taxon>Suillineae</taxon>
        <taxon>Suillaceae</taxon>
        <taxon>Suillus</taxon>
    </lineage>
</organism>
<evidence type="ECO:0000256" key="1">
    <source>
        <dbReference type="SAM" id="MobiDB-lite"/>
    </source>
</evidence>
<dbReference type="OrthoDB" id="2673721at2759"/>
<keyword evidence="3" id="KW-1185">Reference proteome</keyword>
<accession>A0A9P7A0C0</accession>
<comment type="caution">
    <text evidence="2">The sequence shown here is derived from an EMBL/GenBank/DDBJ whole genome shotgun (WGS) entry which is preliminary data.</text>
</comment>
<name>A0A9P7A0C0_9AGAM</name>
<gene>
    <name evidence="2" type="ORF">EV702DRAFT_1043277</name>
</gene>
<dbReference type="AlphaFoldDB" id="A0A9P7A0C0"/>